<evidence type="ECO:0000313" key="3">
    <source>
        <dbReference type="Proteomes" id="UP000019593"/>
    </source>
</evidence>
<evidence type="ECO:0000313" key="2">
    <source>
        <dbReference type="EMBL" id="AHM05734.1"/>
    </source>
</evidence>
<protein>
    <submittedName>
        <fullName evidence="2">Uncharacterized protein</fullName>
    </submittedName>
</protein>
<keyword evidence="3" id="KW-1185">Reference proteome</keyword>
<dbReference type="RefSeq" id="WP_025313348.1">
    <property type="nucleotide sequence ID" value="NZ_CP004372.1"/>
</dbReference>
<feature type="signal peptide" evidence="1">
    <location>
        <begin position="1"/>
        <end position="22"/>
    </location>
</feature>
<keyword evidence="1" id="KW-0732">Signal</keyword>
<feature type="chain" id="PRO_5004912595" evidence="1">
    <location>
        <begin position="23"/>
        <end position="115"/>
    </location>
</feature>
<reference evidence="2 3" key="1">
    <citation type="submission" date="2013-03" db="EMBL/GenBank/DDBJ databases">
        <authorList>
            <person name="Fiebig A."/>
            <person name="Goeker M."/>
            <person name="Klenk H.-P.P."/>
        </authorList>
    </citation>
    <scope>NUCLEOTIDE SEQUENCE [LARGE SCALE GENOMIC DNA]</scope>
    <source>
        <strain evidence="3">DSM 19469</strain>
    </source>
</reference>
<dbReference type="STRING" id="1294273.roselon_03479"/>
<dbReference type="Proteomes" id="UP000019593">
    <property type="component" value="Chromosome"/>
</dbReference>
<proteinExistence type="predicted"/>
<dbReference type="KEGG" id="red:roselon_03479"/>
<evidence type="ECO:0000256" key="1">
    <source>
        <dbReference type="SAM" id="SignalP"/>
    </source>
</evidence>
<accession>W8RWZ5</accession>
<dbReference type="AlphaFoldDB" id="W8RWZ5"/>
<dbReference type="OrthoDB" id="6057763at2"/>
<dbReference type="HOGENOM" id="CLU_2107172_0_0_5"/>
<organism evidence="2 3">
    <name type="scientific">Roseicyclus elongatus DSM 19469</name>
    <dbReference type="NCBI Taxonomy" id="1294273"/>
    <lineage>
        <taxon>Bacteria</taxon>
        <taxon>Pseudomonadati</taxon>
        <taxon>Pseudomonadota</taxon>
        <taxon>Alphaproteobacteria</taxon>
        <taxon>Rhodobacterales</taxon>
        <taxon>Roseobacteraceae</taxon>
        <taxon>Roseicyclus</taxon>
    </lineage>
</organism>
<gene>
    <name evidence="2" type="ORF">roselon_03479</name>
</gene>
<name>W8RWZ5_9RHOB</name>
<sequence length="115" mass="12200">MTRFPVFRAAFIAALIVPSISAADGFDGTYEYGYCSGEAGNVALRIEGTQVSYYETPCTLSDAVAQDNPAGAVQYTLTCDYGSGPTADTVVLRFDGDGALVMRSGDLEDRFLACE</sequence>
<dbReference type="EMBL" id="CP004372">
    <property type="protein sequence ID" value="AHM05734.1"/>
    <property type="molecule type" value="Genomic_DNA"/>
</dbReference>